<dbReference type="SUPFAM" id="SSF160574">
    <property type="entry name" value="BT0923-like"/>
    <property type="match status" value="1"/>
</dbReference>
<comment type="caution">
    <text evidence="3">The sequence shown here is derived from an EMBL/GenBank/DDBJ whole genome shotgun (WGS) entry which is preliminary data.</text>
</comment>
<dbReference type="Pfam" id="PF11396">
    <property type="entry name" value="PepSY_like"/>
    <property type="match status" value="1"/>
</dbReference>
<evidence type="ECO:0000313" key="3">
    <source>
        <dbReference type="EMBL" id="EXY75072.1"/>
    </source>
</evidence>
<dbReference type="RefSeq" id="WP_014298438.1">
    <property type="nucleotide sequence ID" value="NZ_JGCY01000249.1"/>
</dbReference>
<accession>A0A015SXV9</accession>
<evidence type="ECO:0000256" key="1">
    <source>
        <dbReference type="SAM" id="SignalP"/>
    </source>
</evidence>
<dbReference type="PATRIC" id="fig|1339315.3.peg.1929"/>
<reference evidence="3 4" key="1">
    <citation type="submission" date="2014-02" db="EMBL/GenBank/DDBJ databases">
        <authorList>
            <person name="Sears C."/>
            <person name="Carroll K."/>
            <person name="Sack B.R."/>
            <person name="Qadri F."/>
            <person name="Myers L.L."/>
            <person name="Chung G.-T."/>
            <person name="Escheverria P."/>
            <person name="Fraser C.M."/>
            <person name="Sadzewicz L."/>
            <person name="Shefchek K.A."/>
            <person name="Tallon L."/>
            <person name="Das S.P."/>
            <person name="Daugherty S."/>
            <person name="Mongodin E.F."/>
        </authorList>
    </citation>
    <scope>NUCLEOTIDE SEQUENCE [LARGE SCALE GENOMIC DNA]</scope>
    <source>
        <strain evidence="4">3988T(B)14</strain>
    </source>
</reference>
<evidence type="ECO:0000259" key="2">
    <source>
        <dbReference type="Pfam" id="PF11396"/>
    </source>
</evidence>
<dbReference type="InterPro" id="IPR021533">
    <property type="entry name" value="PepSY-like"/>
</dbReference>
<sequence length="166" mass="18598">MKFLKFSLLTAVLLSVVFAFSSCGDDDDTGYLPPSQAIQDALKKLYPNATAIKWEQKGVYYVADCQADGREKEVWFDANANWLMTETELNSINNLPPAVLTAFMESSYSNWVVDDVAILEYPNEPSTEFVVTVEQGKKVDLYFSEGGGLLHEKDVTNGDDTHWPRV</sequence>
<protein>
    <submittedName>
        <fullName evidence="3">Peptidase propeptide and YPEB domain protein</fullName>
    </submittedName>
</protein>
<feature type="signal peptide" evidence="1">
    <location>
        <begin position="1"/>
        <end position="21"/>
    </location>
</feature>
<name>A0A015SXV9_BACFG</name>
<dbReference type="EMBL" id="JGCY01000249">
    <property type="protein sequence ID" value="EXY75072.1"/>
    <property type="molecule type" value="Genomic_DNA"/>
</dbReference>
<organism evidence="3 4">
    <name type="scientific">Bacteroides fragilis str. 3988T(B)14</name>
    <dbReference type="NCBI Taxonomy" id="1339315"/>
    <lineage>
        <taxon>Bacteria</taxon>
        <taxon>Pseudomonadati</taxon>
        <taxon>Bacteroidota</taxon>
        <taxon>Bacteroidia</taxon>
        <taxon>Bacteroidales</taxon>
        <taxon>Bacteroidaceae</taxon>
        <taxon>Bacteroides</taxon>
    </lineage>
</organism>
<feature type="chain" id="PRO_5001476728" evidence="1">
    <location>
        <begin position="22"/>
        <end position="166"/>
    </location>
</feature>
<dbReference type="PROSITE" id="PS51257">
    <property type="entry name" value="PROKAR_LIPOPROTEIN"/>
    <property type="match status" value="1"/>
</dbReference>
<gene>
    <name evidence="3" type="ORF">M124_1138</name>
</gene>
<dbReference type="Gene3D" id="3.10.450.360">
    <property type="match status" value="1"/>
</dbReference>
<evidence type="ECO:0000313" key="4">
    <source>
        <dbReference type="Proteomes" id="UP000020529"/>
    </source>
</evidence>
<proteinExistence type="predicted"/>
<dbReference type="AlphaFoldDB" id="A0A015SXV9"/>
<keyword evidence="1" id="KW-0732">Signal</keyword>
<dbReference type="Proteomes" id="UP000020529">
    <property type="component" value="Unassembled WGS sequence"/>
</dbReference>
<feature type="domain" description="Putative beta-lactamase-inhibitor-like PepSY-like" evidence="2">
    <location>
        <begin position="60"/>
        <end position="150"/>
    </location>
</feature>